<feature type="chain" id="PRO_5042816618" evidence="1">
    <location>
        <begin position="18"/>
        <end position="404"/>
    </location>
</feature>
<dbReference type="EMBL" id="JAVHNR010000001">
    <property type="protein sequence ID" value="KAK6356011.1"/>
    <property type="molecule type" value="Genomic_DNA"/>
</dbReference>
<accession>A0AAN8RRL1</accession>
<dbReference type="Proteomes" id="UP001313282">
    <property type="component" value="Unassembled WGS sequence"/>
</dbReference>
<evidence type="ECO:0000313" key="2">
    <source>
        <dbReference type="EMBL" id="KAK6356011.1"/>
    </source>
</evidence>
<evidence type="ECO:0000256" key="1">
    <source>
        <dbReference type="SAM" id="SignalP"/>
    </source>
</evidence>
<dbReference type="AlphaFoldDB" id="A0AAN8RRL1"/>
<comment type="caution">
    <text evidence="2">The sequence shown here is derived from an EMBL/GenBank/DDBJ whole genome shotgun (WGS) entry which is preliminary data.</text>
</comment>
<keyword evidence="3" id="KW-1185">Reference proteome</keyword>
<name>A0AAN8RRL1_9PEZI</name>
<evidence type="ECO:0000313" key="3">
    <source>
        <dbReference type="Proteomes" id="UP001313282"/>
    </source>
</evidence>
<gene>
    <name evidence="2" type="ORF">TWF718_000384</name>
</gene>
<proteinExistence type="predicted"/>
<keyword evidence="1" id="KW-0732">Signal</keyword>
<organism evidence="2 3">
    <name type="scientific">Orbilia javanica</name>
    <dbReference type="NCBI Taxonomy" id="47235"/>
    <lineage>
        <taxon>Eukaryota</taxon>
        <taxon>Fungi</taxon>
        <taxon>Dikarya</taxon>
        <taxon>Ascomycota</taxon>
        <taxon>Pezizomycotina</taxon>
        <taxon>Orbiliomycetes</taxon>
        <taxon>Orbiliales</taxon>
        <taxon>Orbiliaceae</taxon>
        <taxon>Orbilia</taxon>
    </lineage>
</organism>
<sequence length="404" mass="43035">MKYAISLVGLFAAVGHGAVPDKCPENNCVRAVIASAYPLRPTESDCKSFLSVTATPVITQTSWHKTSTSVVVAAVTSTVTLTLGQPTPALDPTQQEISYPPVNYVVVAPGGRRVRRTVENVKRDDPYPAVPSPIPDGWYPESPSPTTDFQTATSLPAYAVTACREITEYGTVRSPESRFSHACLCRTFTPATTTTTVKTVQEEYTITTAITTITPISWVFATKFRVQFTGAAGASFSGQFVATSSIVNTETSSILRPSAATALAATFTLHPDRKPNFATPPNALVAGASDPTDPDMRRISIGNHLLVAKSSTDAGNQRFLRLLNNEYADGDTIPSGHFPLLCKIDENSIFSCQATGSGAPVVSFGMKSAAEPLLRLYASDFNYDGITPSGVSVAKGHFQLKAVN</sequence>
<protein>
    <submittedName>
        <fullName evidence="2">Uncharacterized protein</fullName>
    </submittedName>
</protein>
<reference evidence="2 3" key="1">
    <citation type="submission" date="2019-10" db="EMBL/GenBank/DDBJ databases">
        <authorList>
            <person name="Palmer J.M."/>
        </authorList>
    </citation>
    <scope>NUCLEOTIDE SEQUENCE [LARGE SCALE GENOMIC DNA]</scope>
    <source>
        <strain evidence="2 3">TWF718</strain>
    </source>
</reference>
<feature type="signal peptide" evidence="1">
    <location>
        <begin position="1"/>
        <end position="17"/>
    </location>
</feature>